<keyword evidence="3" id="KW-1185">Reference proteome</keyword>
<feature type="transmembrane region" description="Helical" evidence="1">
    <location>
        <begin position="439"/>
        <end position="459"/>
    </location>
</feature>
<reference evidence="2 3" key="1">
    <citation type="submission" date="2024-06" db="EMBL/GenBank/DDBJ databases">
        <title>Genomic Encyclopedia of Type Strains, Phase IV (KMG-IV): sequencing the most valuable type-strain genomes for metagenomic binning, comparative biology and taxonomic classification.</title>
        <authorList>
            <person name="Goeker M."/>
        </authorList>
    </citation>
    <scope>NUCLEOTIDE SEQUENCE [LARGE SCALE GENOMIC DNA]</scope>
    <source>
        <strain evidence="2 3">DSM 21331</strain>
    </source>
</reference>
<feature type="transmembrane region" description="Helical" evidence="1">
    <location>
        <begin position="341"/>
        <end position="363"/>
    </location>
</feature>
<feature type="transmembrane region" description="Helical" evidence="1">
    <location>
        <begin position="310"/>
        <end position="329"/>
    </location>
</feature>
<evidence type="ECO:0000313" key="2">
    <source>
        <dbReference type="EMBL" id="MET3694452.1"/>
    </source>
</evidence>
<feature type="transmembrane region" description="Helical" evidence="1">
    <location>
        <begin position="194"/>
        <end position="220"/>
    </location>
</feature>
<gene>
    <name evidence="2" type="ORF">ABID43_004014</name>
</gene>
<dbReference type="EMBL" id="JBEPMM010000015">
    <property type="protein sequence ID" value="MET3694452.1"/>
    <property type="molecule type" value="Genomic_DNA"/>
</dbReference>
<dbReference type="InterPro" id="IPR004679">
    <property type="entry name" value="2-OHcarboxylate_transport"/>
</dbReference>
<accession>A0ABV2L9C7</accession>
<keyword evidence="1" id="KW-1133">Transmembrane helix</keyword>
<dbReference type="PANTHER" id="PTHR40033:SF1">
    <property type="entry name" value="CITRATE-SODIUM SYMPORTER"/>
    <property type="match status" value="1"/>
</dbReference>
<feature type="transmembrane region" description="Helical" evidence="1">
    <location>
        <begin position="99"/>
        <end position="118"/>
    </location>
</feature>
<evidence type="ECO:0000256" key="1">
    <source>
        <dbReference type="SAM" id="Phobius"/>
    </source>
</evidence>
<feature type="transmembrane region" description="Helical" evidence="1">
    <location>
        <begin position="164"/>
        <end position="188"/>
    </location>
</feature>
<dbReference type="PIRSF" id="PIRSF005348">
    <property type="entry name" value="YxkH"/>
    <property type="match status" value="1"/>
</dbReference>
<dbReference type="Proteomes" id="UP001549145">
    <property type="component" value="Unassembled WGS sequence"/>
</dbReference>
<feature type="transmembrane region" description="Helical" evidence="1">
    <location>
        <begin position="369"/>
        <end position="395"/>
    </location>
</feature>
<comment type="caution">
    <text evidence="2">The sequence shown here is derived from an EMBL/GenBank/DDBJ whole genome shotgun (WGS) entry which is preliminary data.</text>
</comment>
<keyword evidence="1" id="KW-0812">Transmembrane</keyword>
<dbReference type="Pfam" id="PF03390">
    <property type="entry name" value="2HCT"/>
    <property type="match status" value="1"/>
</dbReference>
<sequence length="464" mass="48547">MPSPVPTAHPEGVAITTTAHLPGGRAETRRFWPQGWWRLVDIQIGIIPLPVYLILVVLLWVLTAEGEIKADAPTMIAVLVLGGFTCAEIGKRLPVLRQIGAGAIFATFIPSALVYYALIPGPIVKAITDFTKFTNFLYLYIAAIIVGSILGMDRAVLIKGFLKIFVPLGLGSLAAGCVGTLVGTLLGLGTHHTFFFIVVPIMAGGVGEGAIPLSIGYGSILGIPQGDVFAQVLPPVMLGSLTAIILAGTLNWVGKRKPHLTGEGRLQPDTENDMEASTPVETGPIDAATVAAAGLTAVTLYLLGVMCHHLTGLPAPVAMLFLAVLAKLASAVSPRLQAGGFIVYKFVQVGMTYPLLFAIGVSLTPWDKLVAAFTIPNLITIVATVVTLMATGYVVGRRLGMYPIETAIVNACHSGQGGTGDVAILTAANRMSLMPFAQIATRIGGALTVTGTLVFLKWITAAPV</sequence>
<proteinExistence type="predicted"/>
<dbReference type="PANTHER" id="PTHR40033">
    <property type="entry name" value="NA(+)-MALATE SYMPORTER"/>
    <property type="match status" value="1"/>
</dbReference>
<feature type="transmembrane region" description="Helical" evidence="1">
    <location>
        <begin position="68"/>
        <end position="87"/>
    </location>
</feature>
<dbReference type="RefSeq" id="WP_354465988.1">
    <property type="nucleotide sequence ID" value="NZ_JBEPMM010000015.1"/>
</dbReference>
<protein>
    <submittedName>
        <fullName evidence="2">CCS family citrate carrier protein</fullName>
    </submittedName>
</protein>
<keyword evidence="1" id="KW-0472">Membrane</keyword>
<feature type="transmembrane region" description="Helical" evidence="1">
    <location>
        <begin position="232"/>
        <end position="253"/>
    </location>
</feature>
<name>A0ABV2L9C7_9HYPH</name>
<feature type="transmembrane region" description="Helical" evidence="1">
    <location>
        <begin position="138"/>
        <end position="157"/>
    </location>
</feature>
<evidence type="ECO:0000313" key="3">
    <source>
        <dbReference type="Proteomes" id="UP001549145"/>
    </source>
</evidence>
<organism evidence="2 3">
    <name type="scientific">Methylobacterium goesingense</name>
    <dbReference type="NCBI Taxonomy" id="243690"/>
    <lineage>
        <taxon>Bacteria</taxon>
        <taxon>Pseudomonadati</taxon>
        <taxon>Pseudomonadota</taxon>
        <taxon>Alphaproteobacteria</taxon>
        <taxon>Hyphomicrobiales</taxon>
        <taxon>Methylobacteriaceae</taxon>
        <taxon>Methylobacterium</taxon>
    </lineage>
</organism>
<feature type="transmembrane region" description="Helical" evidence="1">
    <location>
        <begin position="39"/>
        <end position="62"/>
    </location>
</feature>